<organism evidence="3 4">
    <name type="scientific">Coprinellus micaceus</name>
    <name type="common">Glistening ink-cap mushroom</name>
    <name type="synonym">Coprinus micaceus</name>
    <dbReference type="NCBI Taxonomy" id="71717"/>
    <lineage>
        <taxon>Eukaryota</taxon>
        <taxon>Fungi</taxon>
        <taxon>Dikarya</taxon>
        <taxon>Basidiomycota</taxon>
        <taxon>Agaricomycotina</taxon>
        <taxon>Agaricomycetes</taxon>
        <taxon>Agaricomycetidae</taxon>
        <taxon>Agaricales</taxon>
        <taxon>Agaricineae</taxon>
        <taxon>Psathyrellaceae</taxon>
        <taxon>Coprinellus</taxon>
    </lineage>
</organism>
<reference evidence="3 4" key="1">
    <citation type="journal article" date="2019" name="Nat. Ecol. Evol.">
        <title>Megaphylogeny resolves global patterns of mushroom evolution.</title>
        <authorList>
            <person name="Varga T."/>
            <person name="Krizsan K."/>
            <person name="Foldi C."/>
            <person name="Dima B."/>
            <person name="Sanchez-Garcia M."/>
            <person name="Sanchez-Ramirez S."/>
            <person name="Szollosi G.J."/>
            <person name="Szarkandi J.G."/>
            <person name="Papp V."/>
            <person name="Albert L."/>
            <person name="Andreopoulos W."/>
            <person name="Angelini C."/>
            <person name="Antonin V."/>
            <person name="Barry K.W."/>
            <person name="Bougher N.L."/>
            <person name="Buchanan P."/>
            <person name="Buyck B."/>
            <person name="Bense V."/>
            <person name="Catcheside P."/>
            <person name="Chovatia M."/>
            <person name="Cooper J."/>
            <person name="Damon W."/>
            <person name="Desjardin D."/>
            <person name="Finy P."/>
            <person name="Geml J."/>
            <person name="Haridas S."/>
            <person name="Hughes K."/>
            <person name="Justo A."/>
            <person name="Karasinski D."/>
            <person name="Kautmanova I."/>
            <person name="Kiss B."/>
            <person name="Kocsube S."/>
            <person name="Kotiranta H."/>
            <person name="LaButti K.M."/>
            <person name="Lechner B.E."/>
            <person name="Liimatainen K."/>
            <person name="Lipzen A."/>
            <person name="Lukacs Z."/>
            <person name="Mihaltcheva S."/>
            <person name="Morgado L.N."/>
            <person name="Niskanen T."/>
            <person name="Noordeloos M.E."/>
            <person name="Ohm R.A."/>
            <person name="Ortiz-Santana B."/>
            <person name="Ovrebo C."/>
            <person name="Racz N."/>
            <person name="Riley R."/>
            <person name="Savchenko A."/>
            <person name="Shiryaev A."/>
            <person name="Soop K."/>
            <person name="Spirin V."/>
            <person name="Szebenyi C."/>
            <person name="Tomsovsky M."/>
            <person name="Tulloss R.E."/>
            <person name="Uehling J."/>
            <person name="Grigoriev I.V."/>
            <person name="Vagvolgyi C."/>
            <person name="Papp T."/>
            <person name="Martin F.M."/>
            <person name="Miettinen O."/>
            <person name="Hibbett D.S."/>
            <person name="Nagy L.G."/>
        </authorList>
    </citation>
    <scope>NUCLEOTIDE SEQUENCE [LARGE SCALE GENOMIC DNA]</scope>
    <source>
        <strain evidence="3 4">FP101781</strain>
    </source>
</reference>
<keyword evidence="4" id="KW-1185">Reference proteome</keyword>
<sequence length="155" mass="16994">MCRRRSAFFLLASFLHAQSPLSLCPLRLALLLQTRDSSSTLGGGGGALCPSCFSAWECGSPRIASKTHTIRINNVQIPSIRGANVIQHPQEQGTNGINYIQFIQPWQDERRSIITGNTIGGCVRTESTVREHSCRKQPRTSRTTTTAIATIPTRS</sequence>
<evidence type="ECO:0000256" key="2">
    <source>
        <dbReference type="SAM" id="SignalP"/>
    </source>
</evidence>
<keyword evidence="2" id="KW-0732">Signal</keyword>
<name>A0A4Y7TSK3_COPMI</name>
<evidence type="ECO:0000313" key="4">
    <source>
        <dbReference type="Proteomes" id="UP000298030"/>
    </source>
</evidence>
<feature type="compositionally biased region" description="Low complexity" evidence="1">
    <location>
        <begin position="140"/>
        <end position="155"/>
    </location>
</feature>
<dbReference type="EMBL" id="QPFP01000005">
    <property type="protein sequence ID" value="TEB36529.1"/>
    <property type="molecule type" value="Genomic_DNA"/>
</dbReference>
<comment type="caution">
    <text evidence="3">The sequence shown here is derived from an EMBL/GenBank/DDBJ whole genome shotgun (WGS) entry which is preliminary data.</text>
</comment>
<accession>A0A4Y7TSK3</accession>
<evidence type="ECO:0000313" key="3">
    <source>
        <dbReference type="EMBL" id="TEB36529.1"/>
    </source>
</evidence>
<feature type="region of interest" description="Disordered" evidence="1">
    <location>
        <begin position="130"/>
        <end position="155"/>
    </location>
</feature>
<dbReference type="AlphaFoldDB" id="A0A4Y7TSK3"/>
<gene>
    <name evidence="3" type="ORF">FA13DRAFT_1067818</name>
</gene>
<evidence type="ECO:0000256" key="1">
    <source>
        <dbReference type="SAM" id="MobiDB-lite"/>
    </source>
</evidence>
<dbReference type="Proteomes" id="UP000298030">
    <property type="component" value="Unassembled WGS sequence"/>
</dbReference>
<feature type="signal peptide" evidence="2">
    <location>
        <begin position="1"/>
        <end position="17"/>
    </location>
</feature>
<protein>
    <submittedName>
        <fullName evidence="3">Uncharacterized protein</fullName>
    </submittedName>
</protein>
<feature type="chain" id="PRO_5021484420" evidence="2">
    <location>
        <begin position="18"/>
        <end position="155"/>
    </location>
</feature>
<proteinExistence type="predicted"/>